<feature type="transmembrane region" description="Helical" evidence="6">
    <location>
        <begin position="302"/>
        <end position="323"/>
    </location>
</feature>
<evidence type="ECO:0000256" key="5">
    <source>
        <dbReference type="SAM" id="MobiDB-lite"/>
    </source>
</evidence>
<reference evidence="7 8" key="1">
    <citation type="submission" date="2022-03" db="EMBL/GenBank/DDBJ databases">
        <title>Genome data of Colletotrichum spp.</title>
        <authorList>
            <person name="Utami Y.D."/>
            <person name="Hiruma K."/>
        </authorList>
    </citation>
    <scope>NUCLEOTIDE SEQUENCE [LARGE SCALE GENOMIC DNA]</scope>
    <source>
        <strain evidence="7 8">MAFF 239500</strain>
    </source>
</reference>
<dbReference type="GO" id="GO:0015165">
    <property type="term" value="F:pyrimidine nucleotide-sugar transmembrane transporter activity"/>
    <property type="evidence" value="ECO:0007669"/>
    <property type="project" value="InterPro"/>
</dbReference>
<dbReference type="Proteomes" id="UP001055115">
    <property type="component" value="Unassembled WGS sequence"/>
</dbReference>
<dbReference type="EMBL" id="BQXU01000065">
    <property type="protein sequence ID" value="GKT52326.1"/>
    <property type="molecule type" value="Genomic_DNA"/>
</dbReference>
<feature type="transmembrane region" description="Helical" evidence="6">
    <location>
        <begin position="372"/>
        <end position="397"/>
    </location>
</feature>
<protein>
    <submittedName>
        <fullName evidence="7">UDP-galactose transporter 1</fullName>
    </submittedName>
</protein>
<feature type="region of interest" description="Disordered" evidence="5">
    <location>
        <begin position="493"/>
        <end position="517"/>
    </location>
</feature>
<comment type="subcellular location">
    <subcellularLocation>
        <location evidence="1">Membrane</location>
        <topology evidence="1">Multi-pass membrane protein</topology>
    </subcellularLocation>
</comment>
<dbReference type="NCBIfam" id="TIGR00803">
    <property type="entry name" value="nst"/>
    <property type="match status" value="2"/>
</dbReference>
<sequence>MALLDAAAPPAGGPTLFGMSMKQVSLITSLVRPRLLVTQSTDNGLGSFAADLPKLGADSGMHLPRRCLPFRNMTLTRPWQIMHYSRIMPPVGDHRYFTSTAVFLNEVIKLSICLTCSIAEVSRTLAPSTPATVIFEQIFNSVFSGDGWKLAIPATLYTLQNTLQYVAVGNLDAVHFQVLYQLKILTTAVFSVTMLRRALGMKRWISLFILTLGVSIVSLPQPSANHAGSSSASILLHDTTDHFFPRSVHELGQAAEGAAEVARELTKRAADGLAGVGGEIVKRSASYQGIQEDQDPSPLMNYSIGLSAVLVAAVASGLAGVYFEKMLKDSATPASVWTRNIQLSFYSLFPALAGVIFIDGEDIAKHGFFEGYNWVVWTAIVFQAVGGVLASLCINYADNIAKNFAASISIVISFLFSVWFFNFEVNFTFIIGTALVLASTYLYSIPDRKGRPPPITIASYEKAMVDPAYTPAVTDETKLNLDPLDAVRGMGLSTSRPSSPMLHHHRAPSARGKNRDD</sequence>
<feature type="transmembrane region" description="Helical" evidence="6">
    <location>
        <begin position="427"/>
        <end position="445"/>
    </location>
</feature>
<evidence type="ECO:0000256" key="2">
    <source>
        <dbReference type="ARBA" id="ARBA00022692"/>
    </source>
</evidence>
<keyword evidence="2 6" id="KW-0812">Transmembrane</keyword>
<dbReference type="AlphaFoldDB" id="A0AA37PHB0"/>
<keyword evidence="3 6" id="KW-1133">Transmembrane helix</keyword>
<evidence type="ECO:0000313" key="8">
    <source>
        <dbReference type="Proteomes" id="UP001055115"/>
    </source>
</evidence>
<evidence type="ECO:0000256" key="3">
    <source>
        <dbReference type="ARBA" id="ARBA00022989"/>
    </source>
</evidence>
<name>A0AA37PHB0_9PEZI</name>
<evidence type="ECO:0000256" key="1">
    <source>
        <dbReference type="ARBA" id="ARBA00004141"/>
    </source>
</evidence>
<proteinExistence type="predicted"/>
<evidence type="ECO:0000256" key="4">
    <source>
        <dbReference type="ARBA" id="ARBA00023136"/>
    </source>
</evidence>
<evidence type="ECO:0000256" key="6">
    <source>
        <dbReference type="SAM" id="Phobius"/>
    </source>
</evidence>
<keyword evidence="4 6" id="KW-0472">Membrane</keyword>
<dbReference type="InterPro" id="IPR007271">
    <property type="entry name" value="Nuc_sug_transpt"/>
</dbReference>
<dbReference type="Pfam" id="PF04142">
    <property type="entry name" value="Nuc_sug_transp"/>
    <property type="match status" value="1"/>
</dbReference>
<evidence type="ECO:0000313" key="7">
    <source>
        <dbReference type="EMBL" id="GKT52326.1"/>
    </source>
</evidence>
<dbReference type="RefSeq" id="XP_049134676.1">
    <property type="nucleotide sequence ID" value="XM_049278719.1"/>
</dbReference>
<comment type="caution">
    <text evidence="7">The sequence shown here is derived from an EMBL/GenBank/DDBJ whole genome shotgun (WGS) entry which is preliminary data.</text>
</comment>
<dbReference type="PANTHER" id="PTHR10231">
    <property type="entry name" value="NUCLEOTIDE-SUGAR TRANSMEMBRANE TRANSPORTER"/>
    <property type="match status" value="1"/>
</dbReference>
<dbReference type="SUPFAM" id="SSF103481">
    <property type="entry name" value="Multidrug resistance efflux transporter EmrE"/>
    <property type="match status" value="2"/>
</dbReference>
<organism evidence="7 8">
    <name type="scientific">Colletotrichum spaethianum</name>
    <dbReference type="NCBI Taxonomy" id="700344"/>
    <lineage>
        <taxon>Eukaryota</taxon>
        <taxon>Fungi</taxon>
        <taxon>Dikarya</taxon>
        <taxon>Ascomycota</taxon>
        <taxon>Pezizomycotina</taxon>
        <taxon>Sordariomycetes</taxon>
        <taxon>Hypocreomycetidae</taxon>
        <taxon>Glomerellales</taxon>
        <taxon>Glomerellaceae</taxon>
        <taxon>Colletotrichum</taxon>
        <taxon>Colletotrichum spaethianum species complex</taxon>
    </lineage>
</organism>
<feature type="transmembrane region" description="Helical" evidence="6">
    <location>
        <begin position="343"/>
        <end position="360"/>
    </location>
</feature>
<dbReference type="InterPro" id="IPR037185">
    <property type="entry name" value="EmrE-like"/>
</dbReference>
<accession>A0AA37PHB0</accession>
<feature type="transmembrane region" description="Helical" evidence="6">
    <location>
        <begin position="204"/>
        <end position="221"/>
    </location>
</feature>
<gene>
    <name evidence="7" type="ORF">ColSpa_12507</name>
</gene>
<dbReference type="GeneID" id="73333309"/>
<keyword evidence="8" id="KW-1185">Reference proteome</keyword>
<feature type="transmembrane region" description="Helical" evidence="6">
    <location>
        <begin position="404"/>
        <end position="421"/>
    </location>
</feature>
<dbReference type="GO" id="GO:0000139">
    <property type="term" value="C:Golgi membrane"/>
    <property type="evidence" value="ECO:0007669"/>
    <property type="project" value="InterPro"/>
</dbReference>